<reference evidence="8 9" key="1">
    <citation type="submission" date="2015-09" db="EMBL/GenBank/DDBJ databases">
        <authorList>
            <consortium name="Pathogen Informatics"/>
        </authorList>
    </citation>
    <scope>NUCLEOTIDE SEQUENCE [LARGE SCALE GENOMIC DNA]</scope>
    <source>
        <strain evidence="8 9">2789STDY5834966</strain>
    </source>
</reference>
<evidence type="ECO:0000256" key="5">
    <source>
        <dbReference type="SAM" id="MobiDB-lite"/>
    </source>
</evidence>
<evidence type="ECO:0000256" key="6">
    <source>
        <dbReference type="SAM" id="Phobius"/>
    </source>
</evidence>
<dbReference type="EC" id="3.4.19.11" evidence="8"/>
<evidence type="ECO:0000256" key="3">
    <source>
        <dbReference type="ARBA" id="ARBA00022801"/>
    </source>
</evidence>
<keyword evidence="4" id="KW-0788">Thiol protease</keyword>
<protein>
    <submittedName>
        <fullName evidence="8">D-gamma-glutamyl-meso-diaminopimelic acid endopeptidase CwlS</fullName>
        <ecNumber evidence="8">3.4.19.11</ecNumber>
    </submittedName>
</protein>
<name>A0A173U138_9FIRM</name>
<dbReference type="SUPFAM" id="SSF54001">
    <property type="entry name" value="Cysteine proteinases"/>
    <property type="match status" value="1"/>
</dbReference>
<keyword evidence="6" id="KW-0812">Transmembrane</keyword>
<feature type="region of interest" description="Disordered" evidence="5">
    <location>
        <begin position="1"/>
        <end position="126"/>
    </location>
</feature>
<dbReference type="Gene3D" id="3.90.1720.10">
    <property type="entry name" value="endopeptidase domain like (from Nostoc punctiforme)"/>
    <property type="match status" value="1"/>
</dbReference>
<feature type="compositionally biased region" description="Basic and acidic residues" evidence="5">
    <location>
        <begin position="1"/>
        <end position="61"/>
    </location>
</feature>
<dbReference type="AlphaFoldDB" id="A0A173U138"/>
<evidence type="ECO:0000256" key="2">
    <source>
        <dbReference type="ARBA" id="ARBA00022670"/>
    </source>
</evidence>
<dbReference type="GO" id="GO:0006508">
    <property type="term" value="P:proteolysis"/>
    <property type="evidence" value="ECO:0007669"/>
    <property type="project" value="UniProtKB-KW"/>
</dbReference>
<dbReference type="PANTHER" id="PTHR47053">
    <property type="entry name" value="MUREIN DD-ENDOPEPTIDASE MEPH-RELATED"/>
    <property type="match status" value="1"/>
</dbReference>
<dbReference type="InterPro" id="IPR038765">
    <property type="entry name" value="Papain-like_cys_pep_sf"/>
</dbReference>
<dbReference type="GO" id="GO:0008234">
    <property type="term" value="F:cysteine-type peptidase activity"/>
    <property type="evidence" value="ECO:0007669"/>
    <property type="project" value="UniProtKB-KW"/>
</dbReference>
<keyword evidence="3 8" id="KW-0378">Hydrolase</keyword>
<evidence type="ECO:0000313" key="9">
    <source>
        <dbReference type="Proteomes" id="UP000095390"/>
    </source>
</evidence>
<feature type="domain" description="NlpC/P60" evidence="7">
    <location>
        <begin position="623"/>
        <end position="747"/>
    </location>
</feature>
<dbReference type="Proteomes" id="UP000095390">
    <property type="component" value="Unassembled WGS sequence"/>
</dbReference>
<dbReference type="RefSeq" id="WP_055183031.1">
    <property type="nucleotide sequence ID" value="NZ_CYYC01000025.1"/>
</dbReference>
<dbReference type="InterPro" id="IPR000064">
    <property type="entry name" value="NLP_P60_dom"/>
</dbReference>
<dbReference type="PANTHER" id="PTHR47053:SF1">
    <property type="entry name" value="MUREIN DD-ENDOPEPTIDASE MEPH-RELATED"/>
    <property type="match status" value="1"/>
</dbReference>
<evidence type="ECO:0000313" key="8">
    <source>
        <dbReference type="EMBL" id="CUN07835.1"/>
    </source>
</evidence>
<dbReference type="Pfam" id="PF00877">
    <property type="entry name" value="NLPC_P60"/>
    <property type="match status" value="1"/>
</dbReference>
<sequence length="747" mass="82925">MTRDGLTEENLRDGSVKDISHRSRGRPETKEEFVPERERKKAENEDSKSGKGKRLQMEKIWKSSVRQEAVEDTVEVTPEEKVSGYRKKLHRHEKIPDDDNNLNSQKKSIRKKQLQKQMTKEQAKAGRLSFDDEGNQMVKGAGMKPGGTAGKYIATQAVISGMKAVTSEEEETDENAGVESARLAERETEAALRGLRHAQIRSKRTDVKTHRRGYHEATVEKKLKFGSAESMEGVKHTESVKNAEQKRHFYNRFFQKKRYKDAYRVARAGKSAGSLGGATTIAGVENMTVKAKIALKEIIKRNRAMFAGIGIFALLFLVIAVSLGSCSASIEGAGSVIGITTYPSSDEDIYAAENRYAALESALNQQINEMERRHPNYDEYQYNIAEIGHNPYHLISYLTAKYGDWTYSDVENELQSLFEAQYHLNTEGRTETVTETRNVRVGESLGQVVTSGYCNCRICCGIWSGGPTASGAYPTANHTIAVDASNPFVPIGTKVVMNGVEYTVEDTGAFARYGVQFDVYYDNHAAASAHGHQTWEAYIADDNGSQEVTVTSTSTKKILYVTLTNGSFDTVARANLNAEQLIIYNALNTTYGNRNYLWDVNNVTSGSGGNGMSYEIPPEALQDEEFARMIREAEKYLGVPYVWGGYSPSGFDCSGFVSYVINHCGNGWNYGRLTAEGLRGVCTYVSPGEAKPGDLIFFQGTYNTSGASHVGIYVGNNMMIHCGDPIHYSNISTSYWQQHFMCFGRLP</sequence>
<dbReference type="InterPro" id="IPR059180">
    <property type="entry name" value="3D_YorM"/>
</dbReference>
<keyword evidence="2" id="KW-0645">Protease</keyword>
<keyword evidence="6" id="KW-0472">Membrane</keyword>
<gene>
    <name evidence="8" type="primary">cwlS</name>
    <name evidence="8" type="ORF">ERS852578_02048</name>
</gene>
<evidence type="ECO:0000259" key="7">
    <source>
        <dbReference type="PROSITE" id="PS51935"/>
    </source>
</evidence>
<comment type="similarity">
    <text evidence="1">Belongs to the peptidase C40 family.</text>
</comment>
<accession>A0A173U138</accession>
<evidence type="ECO:0000256" key="4">
    <source>
        <dbReference type="ARBA" id="ARBA00022807"/>
    </source>
</evidence>
<evidence type="ECO:0000256" key="1">
    <source>
        <dbReference type="ARBA" id="ARBA00007074"/>
    </source>
</evidence>
<dbReference type="OrthoDB" id="9812962at2"/>
<dbReference type="NCBIfam" id="NF045974">
    <property type="entry name" value="conju_CD1108"/>
    <property type="match status" value="1"/>
</dbReference>
<feature type="transmembrane region" description="Helical" evidence="6">
    <location>
        <begin position="304"/>
        <end position="323"/>
    </location>
</feature>
<dbReference type="InterPro" id="IPR051202">
    <property type="entry name" value="Peptidase_C40"/>
</dbReference>
<feature type="compositionally biased region" description="Basic residues" evidence="5">
    <location>
        <begin position="84"/>
        <end position="93"/>
    </location>
</feature>
<dbReference type="EMBL" id="CYYC01000025">
    <property type="protein sequence ID" value="CUN07835.1"/>
    <property type="molecule type" value="Genomic_DNA"/>
</dbReference>
<dbReference type="CDD" id="cd14667">
    <property type="entry name" value="3D_containing_proteins"/>
    <property type="match status" value="1"/>
</dbReference>
<organism evidence="8 9">
    <name type="scientific">Anaerobutyricum hallii</name>
    <dbReference type="NCBI Taxonomy" id="39488"/>
    <lineage>
        <taxon>Bacteria</taxon>
        <taxon>Bacillati</taxon>
        <taxon>Bacillota</taxon>
        <taxon>Clostridia</taxon>
        <taxon>Lachnospirales</taxon>
        <taxon>Lachnospiraceae</taxon>
        <taxon>Anaerobutyricum</taxon>
    </lineage>
</organism>
<proteinExistence type="inferred from homology"/>
<dbReference type="PROSITE" id="PS51935">
    <property type="entry name" value="NLPC_P60"/>
    <property type="match status" value="1"/>
</dbReference>
<keyword evidence="6" id="KW-1133">Transmembrane helix</keyword>